<sequence>MKLSNYQWLGTSAVLKLDTESKDELINILSLSDSDYDYDNGELEIYNNKHILFLEEQFIESTHLEFEDLLKKYVDKDYSNLKFFSKKKSSLFKMPKKIITDKQNYNSIIEGNNIVTDGIVENRILIPPSFFYELNKMYELHEEESRKPLNYLSELFSLFIIADKSKISIETEDTYFEFTIFCEKKDNHILKVSWKDWTYFTNDAFYKCYQWILDRSIESFKTSTLLKVVRQYFENVSNLKKVEDLTASLDSILNRIIINETKEYFEQQNKLKDELILYKKMEMEANNALMKSLLGLITTVGVAYYSKVILVKQFDFTSKNKGIAVIFIFALVAILFFTFVFTVNFIERKNYYDSLRNIYLNKFAFSKEDFESFLDKPALIKGKKIYWITLIIFTIVIISLIYLYI</sequence>
<organism evidence="2 3">
    <name type="scientific">Enterococcus avium</name>
    <name type="common">Streptococcus avium</name>
    <dbReference type="NCBI Taxonomy" id="33945"/>
    <lineage>
        <taxon>Bacteria</taxon>
        <taxon>Bacillati</taxon>
        <taxon>Bacillota</taxon>
        <taxon>Bacilli</taxon>
        <taxon>Lactobacillales</taxon>
        <taxon>Enterococcaceae</taxon>
        <taxon>Enterococcus</taxon>
    </lineage>
</organism>
<keyword evidence="1" id="KW-0812">Transmembrane</keyword>
<proteinExistence type="predicted"/>
<protein>
    <recommendedName>
        <fullName evidence="4">DUF2207 domain-containing protein</fullName>
    </recommendedName>
</protein>
<name>A0ABD5F7D8_ENTAV</name>
<keyword evidence="1" id="KW-1133">Transmembrane helix</keyword>
<evidence type="ECO:0000313" key="3">
    <source>
        <dbReference type="Proteomes" id="UP001264335"/>
    </source>
</evidence>
<accession>A0ABD5F7D8</accession>
<dbReference type="Proteomes" id="UP001264335">
    <property type="component" value="Unassembled WGS sequence"/>
</dbReference>
<feature type="transmembrane region" description="Helical" evidence="1">
    <location>
        <begin position="385"/>
        <end position="404"/>
    </location>
</feature>
<dbReference type="AlphaFoldDB" id="A0ABD5F7D8"/>
<feature type="transmembrane region" description="Helical" evidence="1">
    <location>
        <begin position="325"/>
        <end position="346"/>
    </location>
</feature>
<evidence type="ECO:0000256" key="1">
    <source>
        <dbReference type="SAM" id="Phobius"/>
    </source>
</evidence>
<evidence type="ECO:0000313" key="2">
    <source>
        <dbReference type="EMBL" id="MDT2513990.1"/>
    </source>
</evidence>
<dbReference type="EMBL" id="JARPWY010000014">
    <property type="protein sequence ID" value="MDT2513990.1"/>
    <property type="molecule type" value="Genomic_DNA"/>
</dbReference>
<reference evidence="2 3" key="1">
    <citation type="submission" date="2023-03" db="EMBL/GenBank/DDBJ databases">
        <authorList>
            <person name="Shen W."/>
            <person name="Cai J."/>
        </authorList>
    </citation>
    <scope>NUCLEOTIDE SEQUENCE [LARGE SCALE GENOMIC DNA]</scope>
    <source>
        <strain evidence="2 3">Y2</strain>
    </source>
</reference>
<keyword evidence="1" id="KW-0472">Membrane</keyword>
<feature type="transmembrane region" description="Helical" evidence="1">
    <location>
        <begin position="288"/>
        <end position="305"/>
    </location>
</feature>
<dbReference type="RefSeq" id="WP_311931898.1">
    <property type="nucleotide sequence ID" value="NZ_JARPWY010000014.1"/>
</dbReference>
<evidence type="ECO:0008006" key="4">
    <source>
        <dbReference type="Google" id="ProtNLM"/>
    </source>
</evidence>
<comment type="caution">
    <text evidence="2">The sequence shown here is derived from an EMBL/GenBank/DDBJ whole genome shotgun (WGS) entry which is preliminary data.</text>
</comment>
<gene>
    <name evidence="2" type="ORF">P7D79_07045</name>
</gene>